<name>A0A0W4ZUN8_PNEJ7</name>
<dbReference type="GO" id="GO:0005524">
    <property type="term" value="F:ATP binding"/>
    <property type="evidence" value="ECO:0007669"/>
    <property type="project" value="UniProtKB-UniRule"/>
</dbReference>
<dbReference type="PANTHER" id="PTHR24346:SF82">
    <property type="entry name" value="KP78A-RELATED"/>
    <property type="match status" value="1"/>
</dbReference>
<protein>
    <recommendedName>
        <fullName evidence="3">non-specific serine/threonine protein kinase</fullName>
        <ecNumber evidence="3">2.7.11.1</ecNumber>
    </recommendedName>
</protein>
<dbReference type="FunFam" id="3.30.200.20:FF:000003">
    <property type="entry name" value="Non-specific serine/threonine protein kinase"/>
    <property type="match status" value="1"/>
</dbReference>
<accession>A0A0W4ZUN8</accession>
<dbReference type="Gene3D" id="3.30.310.220">
    <property type="entry name" value="Fungal kinase associated-1 domain"/>
    <property type="match status" value="1"/>
</dbReference>
<keyword evidence="8" id="KW-0418">Kinase</keyword>
<feature type="binding site" evidence="12">
    <location>
        <position position="57"/>
    </location>
    <ligand>
        <name>ATP</name>
        <dbReference type="ChEBI" id="CHEBI:30616"/>
    </ligand>
</feature>
<dbReference type="OrthoDB" id="504170at2759"/>
<dbReference type="InterPro" id="IPR000719">
    <property type="entry name" value="Prot_kinase_dom"/>
</dbReference>
<dbReference type="PROSITE" id="PS50011">
    <property type="entry name" value="PROTEIN_KINASE_DOM"/>
    <property type="match status" value="1"/>
</dbReference>
<dbReference type="SUPFAM" id="SSF56112">
    <property type="entry name" value="Protein kinase-like (PK-like)"/>
    <property type="match status" value="1"/>
</dbReference>
<evidence type="ECO:0000256" key="4">
    <source>
        <dbReference type="ARBA" id="ARBA00022527"/>
    </source>
</evidence>
<keyword evidence="9 12" id="KW-0067">ATP-binding</keyword>
<dbReference type="Gene3D" id="1.10.510.10">
    <property type="entry name" value="Transferase(Phosphotransferase) domain 1"/>
    <property type="match status" value="1"/>
</dbReference>
<dbReference type="EMBL" id="LFWA01000003">
    <property type="protein sequence ID" value="KTW32052.1"/>
    <property type="molecule type" value="Genomic_DNA"/>
</dbReference>
<evidence type="ECO:0000256" key="8">
    <source>
        <dbReference type="ARBA" id="ARBA00022777"/>
    </source>
</evidence>
<dbReference type="InterPro" id="IPR043024">
    <property type="entry name" value="KA1_sf_fungal"/>
</dbReference>
<dbReference type="InterPro" id="IPR008271">
    <property type="entry name" value="Ser/Thr_kinase_AS"/>
</dbReference>
<gene>
    <name evidence="14" type="ORF">T551_00734</name>
</gene>
<dbReference type="STRING" id="1408657.A0A0W4ZUN8"/>
<dbReference type="SMART" id="SM00220">
    <property type="entry name" value="S_TKc"/>
    <property type="match status" value="1"/>
</dbReference>
<dbReference type="PROSITE" id="PS00108">
    <property type="entry name" value="PROTEIN_KINASE_ST"/>
    <property type="match status" value="1"/>
</dbReference>
<keyword evidence="5" id="KW-0597">Phosphoprotein</keyword>
<reference evidence="15" key="1">
    <citation type="journal article" date="2016" name="Nat. Commun.">
        <title>Genome analysis of three Pneumocystis species reveals adaptation mechanisms to life exclusively in mammalian hosts.</title>
        <authorList>
            <person name="Ma L."/>
            <person name="Chen Z."/>
            <person name="Huang D.W."/>
            <person name="Kutty G."/>
            <person name="Ishihara M."/>
            <person name="Wang H."/>
            <person name="Abouelleil A."/>
            <person name="Bishop L."/>
            <person name="Davey E."/>
            <person name="Deng R."/>
            <person name="Deng X."/>
            <person name="Fan L."/>
            <person name="Fantoni G."/>
            <person name="Fitzgerald M."/>
            <person name="Gogineni E."/>
            <person name="Goldberg J.M."/>
            <person name="Handley G."/>
            <person name="Hu X."/>
            <person name="Huber C."/>
            <person name="Jiao X."/>
            <person name="Jones K."/>
            <person name="Levin J.Z."/>
            <person name="Liu Y."/>
            <person name="Macdonald P."/>
            <person name="Melnikov A."/>
            <person name="Raley C."/>
            <person name="Sassi M."/>
            <person name="Sherman B.T."/>
            <person name="Song X."/>
            <person name="Sykes S."/>
            <person name="Tran B."/>
            <person name="Walsh L."/>
            <person name="Xia Y."/>
            <person name="Yang J."/>
            <person name="Young S."/>
            <person name="Zeng Q."/>
            <person name="Zheng X."/>
            <person name="Stephens R."/>
            <person name="Nusbaum C."/>
            <person name="Birren B.W."/>
            <person name="Azadi P."/>
            <person name="Lempicki R.A."/>
            <person name="Cuomo C.A."/>
            <person name="Kovacs J.A."/>
        </authorList>
    </citation>
    <scope>NUCLEOTIDE SEQUENCE [LARGE SCALE GENOMIC DNA]</scope>
    <source>
        <strain evidence="15">RU7</strain>
    </source>
</reference>
<evidence type="ECO:0000256" key="1">
    <source>
        <dbReference type="ARBA" id="ARBA00004266"/>
    </source>
</evidence>
<organism evidence="14 15">
    <name type="scientific">Pneumocystis jirovecii (strain RU7)</name>
    <name type="common">Human pneumocystis pneumonia agent</name>
    <dbReference type="NCBI Taxonomy" id="1408657"/>
    <lineage>
        <taxon>Eukaryota</taxon>
        <taxon>Fungi</taxon>
        <taxon>Dikarya</taxon>
        <taxon>Ascomycota</taxon>
        <taxon>Taphrinomycotina</taxon>
        <taxon>Pneumocystomycetes</taxon>
        <taxon>Pneumocystaceae</taxon>
        <taxon>Pneumocystis</taxon>
    </lineage>
</organism>
<sequence length="808" mass="93046">MMSSLEQPRVLDESWKDKRQHRTHIGPWKLGRTLGHGSTGRVRLAKHSVTGQLAAVKIVPKNQSLESSKLSKNKDIESNFSYGIEREVVIMKLIDHPNVMRLYDVWENKNELYLILEYIEGGELFDYLVQKGKLEEREAVGYFRQIIAGVDYCHRFNICHRDLKPENLLLDKHRNIKIADFGMAALQPFDRMLETSCGSPHYASPEIVAGKIYHGAPSDIWSCGIILFALLTGHLPFDDENVRQLLLKVKAGQFVMPSKISSEGKDLIWRMLDINPHTRIKMADILKHPFLSKYNHFDTLLENPSKMPSLDELKHPVQKRDEIDTEILKNLQTLWRSVSKEVIINKLLSDERNPEKTFYYLLLKYRKERMKYYENYVEFVNRSRESSASQISKLASCNQRPLSVHKQLKESVSQRSKLSTSSSRKNLNRVSGIVANSVRKRGVDFTYVKKKNDSVCLDSKSLLQNSGNISGKCDSVNFFAEFAAECEFAFNQPVLHDSELKNDNTFSSRKSSLIHCFQPFHIHPSSTISKEFGSNKMMLKIYEENNELTTFKKNNSKMLNDLNSSEDAHCSKYFIVKDQSRLRVSSLPEYVVGKYRSVEKRAVSAPTNSIDMTQKKTKEKKCVFFWRKKSGAGSSRVVYPTTIFRIISKRTKNHEKENKVSCEKTVEPVIQQSFFAKVLNIKSNIKSLRTILPFQHLYQEIANNLKKWEHLGIGITNVRDNIQLYTVHANISNCNGIAFTLLEFYLKSIAMKLRAIKFRVEVSEQGNGSIARFFLEKGINSSFQQLVKEFELILGNKHVLDLSDRILK</sequence>
<dbReference type="InterPro" id="IPR031850">
    <property type="entry name" value="Fungal_KA1_dom"/>
</dbReference>
<dbReference type="GO" id="GO:0035556">
    <property type="term" value="P:intracellular signal transduction"/>
    <property type="evidence" value="ECO:0007669"/>
    <property type="project" value="TreeGrafter"/>
</dbReference>
<dbReference type="GO" id="GO:0005935">
    <property type="term" value="C:cellular bud neck"/>
    <property type="evidence" value="ECO:0007669"/>
    <property type="project" value="UniProtKB-SubCell"/>
</dbReference>
<evidence type="ECO:0000256" key="5">
    <source>
        <dbReference type="ARBA" id="ARBA00022553"/>
    </source>
</evidence>
<dbReference type="InterPro" id="IPR011009">
    <property type="entry name" value="Kinase-like_dom_sf"/>
</dbReference>
<dbReference type="PROSITE" id="PS00107">
    <property type="entry name" value="PROTEIN_KINASE_ATP"/>
    <property type="match status" value="1"/>
</dbReference>
<dbReference type="AlphaFoldDB" id="A0A0W4ZUN8"/>
<evidence type="ECO:0000256" key="12">
    <source>
        <dbReference type="PROSITE-ProRule" id="PRU10141"/>
    </source>
</evidence>
<evidence type="ECO:0000256" key="7">
    <source>
        <dbReference type="ARBA" id="ARBA00022741"/>
    </source>
</evidence>
<dbReference type="CDD" id="cd14081">
    <property type="entry name" value="STKc_BRSK1_2"/>
    <property type="match status" value="1"/>
</dbReference>
<evidence type="ECO:0000313" key="15">
    <source>
        <dbReference type="Proteomes" id="UP000053447"/>
    </source>
</evidence>
<evidence type="ECO:0000256" key="11">
    <source>
        <dbReference type="ARBA" id="ARBA00048679"/>
    </source>
</evidence>
<dbReference type="eggNOG" id="KOG0588">
    <property type="taxonomic scope" value="Eukaryota"/>
</dbReference>
<keyword evidence="6" id="KW-0808">Transferase</keyword>
<dbReference type="PANTHER" id="PTHR24346">
    <property type="entry name" value="MAP/MICROTUBULE AFFINITY-REGULATING KINASE"/>
    <property type="match status" value="1"/>
</dbReference>
<dbReference type="Pfam" id="PF00069">
    <property type="entry name" value="Pkinase"/>
    <property type="match status" value="1"/>
</dbReference>
<dbReference type="EC" id="2.7.11.1" evidence="3"/>
<dbReference type="Proteomes" id="UP000053447">
    <property type="component" value="Unassembled WGS sequence"/>
</dbReference>
<dbReference type="GeneID" id="28939253"/>
<dbReference type="Pfam" id="PF16797">
    <property type="entry name" value="Fungal_KA1"/>
    <property type="match status" value="1"/>
</dbReference>
<evidence type="ECO:0000256" key="9">
    <source>
        <dbReference type="ARBA" id="ARBA00022840"/>
    </source>
</evidence>
<evidence type="ECO:0000259" key="13">
    <source>
        <dbReference type="PROSITE" id="PS50011"/>
    </source>
</evidence>
<dbReference type="GO" id="GO:0004674">
    <property type="term" value="F:protein serine/threonine kinase activity"/>
    <property type="evidence" value="ECO:0007669"/>
    <property type="project" value="UniProtKB-KW"/>
</dbReference>
<dbReference type="RefSeq" id="XP_018230744.1">
    <property type="nucleotide sequence ID" value="XM_018372998.1"/>
</dbReference>
<comment type="subcellular location">
    <subcellularLocation>
        <location evidence="1">Bud neck</location>
    </subcellularLocation>
</comment>
<evidence type="ECO:0000256" key="3">
    <source>
        <dbReference type="ARBA" id="ARBA00012513"/>
    </source>
</evidence>
<dbReference type="GO" id="GO:0005940">
    <property type="term" value="C:septin ring"/>
    <property type="evidence" value="ECO:0007669"/>
    <property type="project" value="UniProtKB-ARBA"/>
</dbReference>
<keyword evidence="4" id="KW-0723">Serine/threonine-protein kinase</keyword>
<dbReference type="InterPro" id="IPR017441">
    <property type="entry name" value="Protein_kinase_ATP_BS"/>
</dbReference>
<evidence type="ECO:0000313" key="14">
    <source>
        <dbReference type="EMBL" id="KTW32052.1"/>
    </source>
</evidence>
<comment type="similarity">
    <text evidence="2">Belongs to the protein kinase superfamily. CAMK Ser/Thr protein kinase family. NIM1 subfamily.</text>
</comment>
<comment type="catalytic activity">
    <reaction evidence="10">
        <text>L-threonyl-[protein] + ATP = O-phospho-L-threonyl-[protein] + ADP + H(+)</text>
        <dbReference type="Rhea" id="RHEA:46608"/>
        <dbReference type="Rhea" id="RHEA-COMP:11060"/>
        <dbReference type="Rhea" id="RHEA-COMP:11605"/>
        <dbReference type="ChEBI" id="CHEBI:15378"/>
        <dbReference type="ChEBI" id="CHEBI:30013"/>
        <dbReference type="ChEBI" id="CHEBI:30616"/>
        <dbReference type="ChEBI" id="CHEBI:61977"/>
        <dbReference type="ChEBI" id="CHEBI:456216"/>
        <dbReference type="EC" id="2.7.11.1"/>
    </reaction>
</comment>
<feature type="domain" description="Protein kinase" evidence="13">
    <location>
        <begin position="28"/>
        <end position="291"/>
    </location>
</feature>
<keyword evidence="7 12" id="KW-0547">Nucleotide-binding</keyword>
<proteinExistence type="inferred from homology"/>
<dbReference type="VEuPathDB" id="FungiDB:T551_00734"/>
<evidence type="ECO:0000256" key="2">
    <source>
        <dbReference type="ARBA" id="ARBA00010791"/>
    </source>
</evidence>
<comment type="catalytic activity">
    <reaction evidence="11">
        <text>L-seryl-[protein] + ATP = O-phospho-L-seryl-[protein] + ADP + H(+)</text>
        <dbReference type="Rhea" id="RHEA:17989"/>
        <dbReference type="Rhea" id="RHEA-COMP:9863"/>
        <dbReference type="Rhea" id="RHEA-COMP:11604"/>
        <dbReference type="ChEBI" id="CHEBI:15378"/>
        <dbReference type="ChEBI" id="CHEBI:29999"/>
        <dbReference type="ChEBI" id="CHEBI:30616"/>
        <dbReference type="ChEBI" id="CHEBI:83421"/>
        <dbReference type="ChEBI" id="CHEBI:456216"/>
        <dbReference type="EC" id="2.7.11.1"/>
    </reaction>
</comment>
<comment type="caution">
    <text evidence="14">The sequence shown here is derived from an EMBL/GenBank/DDBJ whole genome shotgun (WGS) entry which is preliminary data.</text>
</comment>
<evidence type="ECO:0000256" key="10">
    <source>
        <dbReference type="ARBA" id="ARBA00047899"/>
    </source>
</evidence>
<dbReference type="FunFam" id="1.10.510.10:FF:000394">
    <property type="entry name" value="Serine/threonine-protein kinase HSL1"/>
    <property type="match status" value="1"/>
</dbReference>
<keyword evidence="15" id="KW-1185">Reference proteome</keyword>
<evidence type="ECO:0000256" key="6">
    <source>
        <dbReference type="ARBA" id="ARBA00022679"/>
    </source>
</evidence>